<evidence type="ECO:0000259" key="6">
    <source>
        <dbReference type="PROSITE" id="PS50850"/>
    </source>
</evidence>
<dbReference type="PANTHER" id="PTHR23528:SF1">
    <property type="entry name" value="MAJOR FACILITATOR SUPERFAMILY (MFS) PROFILE DOMAIN-CONTAINING PROTEIN"/>
    <property type="match status" value="1"/>
</dbReference>
<proteinExistence type="predicted"/>
<feature type="transmembrane region" description="Helical" evidence="5">
    <location>
        <begin position="371"/>
        <end position="391"/>
    </location>
</feature>
<evidence type="ECO:0000313" key="8">
    <source>
        <dbReference type="Proteomes" id="UP000625527"/>
    </source>
</evidence>
<keyword evidence="8" id="KW-1185">Reference proteome</keyword>
<accession>A0ABR9MXF6</accession>
<evidence type="ECO:0000256" key="3">
    <source>
        <dbReference type="ARBA" id="ARBA00022989"/>
    </source>
</evidence>
<dbReference type="PROSITE" id="PS00216">
    <property type="entry name" value="SUGAR_TRANSPORT_1"/>
    <property type="match status" value="1"/>
</dbReference>
<evidence type="ECO:0000256" key="4">
    <source>
        <dbReference type="ARBA" id="ARBA00023136"/>
    </source>
</evidence>
<dbReference type="PROSITE" id="PS50850">
    <property type="entry name" value="MFS"/>
    <property type="match status" value="1"/>
</dbReference>
<feature type="transmembrane region" description="Helical" evidence="5">
    <location>
        <begin position="157"/>
        <end position="177"/>
    </location>
</feature>
<keyword evidence="4 5" id="KW-0472">Membrane</keyword>
<keyword evidence="2 5" id="KW-0812">Transmembrane</keyword>
<feature type="transmembrane region" description="Helical" evidence="5">
    <location>
        <begin position="130"/>
        <end position="151"/>
    </location>
</feature>
<gene>
    <name evidence="7" type="ORF">IHE71_10175</name>
</gene>
<keyword evidence="3 5" id="KW-1133">Transmembrane helix</keyword>
<protein>
    <submittedName>
        <fullName evidence="7">MFS transporter</fullName>
    </submittedName>
</protein>
<dbReference type="Proteomes" id="UP000625527">
    <property type="component" value="Unassembled WGS sequence"/>
</dbReference>
<name>A0ABR9MXF6_9MICO</name>
<sequence>MLVALAVFAQESVWNFYDAQVPASIAEYTTSAALIGLLMGVDNALGIVLQPLVGHLSDRTRTPWGRRVPYLVIGAPVAAVFFALIPFAGSFGALIVCMFLFAVVANAFKPLTDALTPDFQAPARRSLANGIAKMATSLTIIVSALISLLVVDRSLELAFAIPAVMMVCAMVIVALTIHETRSPGYRRAVAEGEADDGGGWSFRRVVGELFRDADRSRIFLLFGIVATSGTWAAMRSQLTPYAMEVLDVSRGTAGSLTLPAGLAFIAAALPLSFVSDRAGRRRMIRLGLIVMIAGCLIAFTLPSLPTTIAGIVIASIGYAAFSVNGVVLMWNLAPSGSVTGAYSGLYAVAAAVGASAGPALIGGLVDLTAWRFLFLHSSLVGVVALLLFLLVRREISDGQLAEGGTA</sequence>
<dbReference type="Gene3D" id="1.20.1250.20">
    <property type="entry name" value="MFS general substrate transporter like domains"/>
    <property type="match status" value="2"/>
</dbReference>
<dbReference type="InterPro" id="IPR005829">
    <property type="entry name" value="Sugar_transporter_CS"/>
</dbReference>
<dbReference type="Pfam" id="PF13347">
    <property type="entry name" value="MFS_2"/>
    <property type="match status" value="1"/>
</dbReference>
<feature type="transmembrane region" description="Helical" evidence="5">
    <location>
        <begin position="218"/>
        <end position="234"/>
    </location>
</feature>
<dbReference type="SUPFAM" id="SSF103473">
    <property type="entry name" value="MFS general substrate transporter"/>
    <property type="match status" value="1"/>
</dbReference>
<dbReference type="EMBL" id="JADAQT010000078">
    <property type="protein sequence ID" value="MBE1876072.1"/>
    <property type="molecule type" value="Genomic_DNA"/>
</dbReference>
<feature type="transmembrane region" description="Helical" evidence="5">
    <location>
        <begin position="91"/>
        <end position="109"/>
    </location>
</feature>
<dbReference type="InterPro" id="IPR020846">
    <property type="entry name" value="MFS_dom"/>
</dbReference>
<feature type="transmembrane region" description="Helical" evidence="5">
    <location>
        <begin position="286"/>
        <end position="304"/>
    </location>
</feature>
<dbReference type="InterPro" id="IPR036259">
    <property type="entry name" value="MFS_trans_sf"/>
</dbReference>
<evidence type="ECO:0000256" key="1">
    <source>
        <dbReference type="ARBA" id="ARBA00004651"/>
    </source>
</evidence>
<feature type="transmembrane region" description="Helical" evidence="5">
    <location>
        <begin position="345"/>
        <end position="365"/>
    </location>
</feature>
<organism evidence="7 8">
    <name type="scientific">Myceligenerans pegani</name>
    <dbReference type="NCBI Taxonomy" id="2776917"/>
    <lineage>
        <taxon>Bacteria</taxon>
        <taxon>Bacillati</taxon>
        <taxon>Actinomycetota</taxon>
        <taxon>Actinomycetes</taxon>
        <taxon>Micrococcales</taxon>
        <taxon>Promicromonosporaceae</taxon>
        <taxon>Myceligenerans</taxon>
    </lineage>
</organism>
<comment type="subcellular location">
    <subcellularLocation>
        <location evidence="1">Cell membrane</location>
        <topology evidence="1">Multi-pass membrane protein</topology>
    </subcellularLocation>
</comment>
<evidence type="ECO:0000256" key="2">
    <source>
        <dbReference type="ARBA" id="ARBA00022692"/>
    </source>
</evidence>
<comment type="caution">
    <text evidence="7">The sequence shown here is derived from an EMBL/GenBank/DDBJ whole genome shotgun (WGS) entry which is preliminary data.</text>
</comment>
<feature type="transmembrane region" description="Helical" evidence="5">
    <location>
        <begin position="254"/>
        <end position="274"/>
    </location>
</feature>
<evidence type="ECO:0000313" key="7">
    <source>
        <dbReference type="EMBL" id="MBE1876072.1"/>
    </source>
</evidence>
<reference evidence="7 8" key="1">
    <citation type="submission" date="2020-10" db="EMBL/GenBank/DDBJ databases">
        <title>Myceligenerans pegani sp. nov., an endophytic actinomycete isolated from Peganum harmala L. in Xinjiang, China.</title>
        <authorList>
            <person name="Xin L."/>
        </authorList>
    </citation>
    <scope>NUCLEOTIDE SEQUENCE [LARGE SCALE GENOMIC DNA]</scope>
    <source>
        <strain evidence="7 8">TRM65318</strain>
    </source>
</reference>
<feature type="domain" description="Major facilitator superfamily (MFS) profile" evidence="6">
    <location>
        <begin position="1"/>
        <end position="396"/>
    </location>
</feature>
<feature type="transmembrane region" description="Helical" evidence="5">
    <location>
        <begin position="310"/>
        <end position="333"/>
    </location>
</feature>
<evidence type="ECO:0000256" key="5">
    <source>
        <dbReference type="SAM" id="Phobius"/>
    </source>
</evidence>
<dbReference type="PANTHER" id="PTHR23528">
    <property type="match status" value="1"/>
</dbReference>
<feature type="transmembrane region" description="Helical" evidence="5">
    <location>
        <begin position="68"/>
        <end position="85"/>
    </location>
</feature>